<organism evidence="1 2">
    <name type="scientific">Brassica cretica</name>
    <name type="common">Mustard</name>
    <dbReference type="NCBI Taxonomy" id="69181"/>
    <lineage>
        <taxon>Eukaryota</taxon>
        <taxon>Viridiplantae</taxon>
        <taxon>Streptophyta</taxon>
        <taxon>Embryophyta</taxon>
        <taxon>Tracheophyta</taxon>
        <taxon>Spermatophyta</taxon>
        <taxon>Magnoliopsida</taxon>
        <taxon>eudicotyledons</taxon>
        <taxon>Gunneridae</taxon>
        <taxon>Pentapetalae</taxon>
        <taxon>rosids</taxon>
        <taxon>malvids</taxon>
        <taxon>Brassicales</taxon>
        <taxon>Brassicaceae</taxon>
        <taxon>Brassiceae</taxon>
        <taxon>Brassica</taxon>
    </lineage>
</organism>
<dbReference type="AlphaFoldDB" id="A0A8S9RW92"/>
<gene>
    <name evidence="1" type="ORF">F2Q69_00026868</name>
</gene>
<protein>
    <submittedName>
        <fullName evidence="1">Uncharacterized protein</fullName>
    </submittedName>
</protein>
<dbReference type="EMBL" id="QGKX02000088">
    <property type="protein sequence ID" value="KAF3584452.1"/>
    <property type="molecule type" value="Genomic_DNA"/>
</dbReference>
<accession>A0A8S9RW92</accession>
<proteinExistence type="predicted"/>
<comment type="caution">
    <text evidence="1">The sequence shown here is derived from an EMBL/GenBank/DDBJ whole genome shotgun (WGS) entry which is preliminary data.</text>
</comment>
<name>A0A8S9RW92_BRACR</name>
<dbReference type="Proteomes" id="UP000712600">
    <property type="component" value="Unassembled WGS sequence"/>
</dbReference>
<reference evidence="1" key="1">
    <citation type="submission" date="2019-12" db="EMBL/GenBank/DDBJ databases">
        <title>Genome sequencing and annotation of Brassica cretica.</title>
        <authorList>
            <person name="Studholme D.J."/>
            <person name="Sarris P."/>
        </authorList>
    </citation>
    <scope>NUCLEOTIDE SEQUENCE</scope>
    <source>
        <strain evidence="1">PFS-109/04</strain>
        <tissue evidence="1">Leaf</tissue>
    </source>
</reference>
<sequence length="159" mass="17530">MSFDIECPGKAYVLSNVNHIVLGDHYWVFANRTSSISVHYLPCGVYTAADRSATPDLYLGDLMSDCNLMVDLLFLLVRDQGIRAGRLLADGPDVLSRSAGRLWPEADRSAMPDPYLGDLMLDCNLMVDLLFLLVRDQGIRDGRLLADGPDVLSRSAGRL</sequence>
<evidence type="ECO:0000313" key="2">
    <source>
        <dbReference type="Proteomes" id="UP000712600"/>
    </source>
</evidence>
<evidence type="ECO:0000313" key="1">
    <source>
        <dbReference type="EMBL" id="KAF3584452.1"/>
    </source>
</evidence>